<evidence type="ECO:0000256" key="1">
    <source>
        <dbReference type="ARBA" id="ARBA00004496"/>
    </source>
</evidence>
<dbReference type="Proteomes" id="UP000460257">
    <property type="component" value="Unassembled WGS sequence"/>
</dbReference>
<evidence type="ECO:0000259" key="8">
    <source>
        <dbReference type="Pfam" id="PF21982"/>
    </source>
</evidence>
<dbReference type="GO" id="GO:0006282">
    <property type="term" value="P:regulation of DNA repair"/>
    <property type="evidence" value="ECO:0007669"/>
    <property type="project" value="UniProtKB-UniRule"/>
</dbReference>
<accession>A0A6N7IX60</accession>
<evidence type="ECO:0000256" key="2">
    <source>
        <dbReference type="ARBA" id="ARBA00009695"/>
    </source>
</evidence>
<comment type="caution">
    <text evidence="9">The sequence shown here is derived from an EMBL/GenBank/DDBJ whole genome shotgun (WGS) entry which is preliminary data.</text>
</comment>
<keyword evidence="10" id="KW-1185">Reference proteome</keyword>
<dbReference type="InterPro" id="IPR053924">
    <property type="entry name" value="RecX_HTH_2nd"/>
</dbReference>
<dbReference type="GO" id="GO:0005737">
    <property type="term" value="C:cytoplasm"/>
    <property type="evidence" value="ECO:0007669"/>
    <property type="project" value="UniProtKB-SubCell"/>
</dbReference>
<dbReference type="AlphaFoldDB" id="A0A6N7IX60"/>
<sequence length="203" mass="23746">MQIVSIEPLPRSKKRKRITLDTRESFVLYAGEIRRMPGLRVGEDLSEESFESIKTSILLPRAKKRCLHLLEKQDRTRADLYGRLTSSGYPEDIADAAIDYASSYGYVDDRRYASNYIYFHQEQKSRRRLTQDLLRKGIDKDIIEDCLDEASLTSEEEKIRELIEKRHYDVSSADPRDKAKMIRFLLGRGFDYDKVREALRSLS</sequence>
<dbReference type="Pfam" id="PF02631">
    <property type="entry name" value="RecX_HTH2"/>
    <property type="match status" value="1"/>
</dbReference>
<dbReference type="InterPro" id="IPR036388">
    <property type="entry name" value="WH-like_DNA-bd_sf"/>
</dbReference>
<evidence type="ECO:0000313" key="9">
    <source>
        <dbReference type="EMBL" id="MQN00580.1"/>
    </source>
</evidence>
<dbReference type="EMBL" id="VOGC01000002">
    <property type="protein sequence ID" value="MQN00580.1"/>
    <property type="molecule type" value="Genomic_DNA"/>
</dbReference>
<evidence type="ECO:0000259" key="7">
    <source>
        <dbReference type="Pfam" id="PF21981"/>
    </source>
</evidence>
<dbReference type="Pfam" id="PF21981">
    <property type="entry name" value="RecX_HTH3"/>
    <property type="match status" value="1"/>
</dbReference>
<organism evidence="9 10">
    <name type="scientific">Candidatus Weimeria bifida</name>
    <dbReference type="NCBI Taxonomy" id="2599074"/>
    <lineage>
        <taxon>Bacteria</taxon>
        <taxon>Bacillati</taxon>
        <taxon>Bacillota</taxon>
        <taxon>Clostridia</taxon>
        <taxon>Lachnospirales</taxon>
        <taxon>Lachnospiraceae</taxon>
        <taxon>Candidatus Weimeria</taxon>
    </lineage>
</organism>
<dbReference type="InterPro" id="IPR053925">
    <property type="entry name" value="RecX_HTH_3rd"/>
</dbReference>
<dbReference type="PANTHER" id="PTHR33602">
    <property type="entry name" value="REGULATORY PROTEIN RECX FAMILY PROTEIN"/>
    <property type="match status" value="1"/>
</dbReference>
<evidence type="ECO:0000313" key="10">
    <source>
        <dbReference type="Proteomes" id="UP000460257"/>
    </source>
</evidence>
<feature type="domain" description="RecX second three-helical" evidence="6">
    <location>
        <begin position="108"/>
        <end position="147"/>
    </location>
</feature>
<dbReference type="InterPro" id="IPR003783">
    <property type="entry name" value="Regulatory_RecX"/>
</dbReference>
<comment type="similarity">
    <text evidence="2 5">Belongs to the RecX family.</text>
</comment>
<feature type="domain" description="RecX third three-helical" evidence="7">
    <location>
        <begin position="155"/>
        <end position="199"/>
    </location>
</feature>
<keyword evidence="4 5" id="KW-0963">Cytoplasm</keyword>
<dbReference type="PANTHER" id="PTHR33602:SF1">
    <property type="entry name" value="REGULATORY PROTEIN RECX FAMILY PROTEIN"/>
    <property type="match status" value="1"/>
</dbReference>
<dbReference type="HAMAP" id="MF_01114">
    <property type="entry name" value="RecX"/>
    <property type="match status" value="1"/>
</dbReference>
<evidence type="ECO:0000256" key="4">
    <source>
        <dbReference type="ARBA" id="ARBA00022490"/>
    </source>
</evidence>
<protein>
    <recommendedName>
        <fullName evidence="3 5">Regulatory protein RecX</fullName>
    </recommendedName>
</protein>
<evidence type="ECO:0000256" key="3">
    <source>
        <dbReference type="ARBA" id="ARBA00018111"/>
    </source>
</evidence>
<feature type="domain" description="RecX first three-helical" evidence="8">
    <location>
        <begin position="62"/>
        <end position="100"/>
    </location>
</feature>
<reference evidence="9" key="1">
    <citation type="journal article" date="2020" name="Appl. Environ. Microbiol.">
        <title>Medium-Chain Fatty Acid Synthesis by 'Candidatus Weimeria bifida' gen. nov., sp. nov., and 'Candidatus Pseudoramibacter fermentans' sp. nov.</title>
        <authorList>
            <person name="Scarborough M.J."/>
            <person name="Myers K.S."/>
            <person name="Donohue T.J."/>
            <person name="Noguera D.R."/>
        </authorList>
    </citation>
    <scope>NUCLEOTIDE SEQUENCE</scope>
    <source>
        <strain evidence="9">LCO1.1</strain>
    </source>
</reference>
<gene>
    <name evidence="5" type="primary">recX</name>
    <name evidence="9" type="ORF">FRC54_01060</name>
</gene>
<proteinExistence type="inferred from homology"/>
<dbReference type="Pfam" id="PF21982">
    <property type="entry name" value="RecX_HTH1"/>
    <property type="match status" value="1"/>
</dbReference>
<name>A0A6N7IX60_9FIRM</name>
<comment type="subcellular location">
    <subcellularLocation>
        <location evidence="1 5">Cytoplasm</location>
    </subcellularLocation>
</comment>
<evidence type="ECO:0000256" key="5">
    <source>
        <dbReference type="HAMAP-Rule" id="MF_01114"/>
    </source>
</evidence>
<evidence type="ECO:0000259" key="6">
    <source>
        <dbReference type="Pfam" id="PF02631"/>
    </source>
</evidence>
<dbReference type="InterPro" id="IPR053926">
    <property type="entry name" value="RecX_HTH_1st"/>
</dbReference>
<dbReference type="Gene3D" id="1.10.10.10">
    <property type="entry name" value="Winged helix-like DNA-binding domain superfamily/Winged helix DNA-binding domain"/>
    <property type="match status" value="3"/>
</dbReference>
<comment type="function">
    <text evidence="5">Modulates RecA activity.</text>
</comment>